<sequence length="188" mass="20722">MQLRPDYPIKTPRLRLRPLRPEDTPALLAYRGNAEVCRFLPFEPMDEAVLAQRLAGDFARTALTGEAQALTLGVESAESGSLIGDVVLFFHSAEHRAGEIGYVFHPEATGRGYASEACSALLDLAFGELGLHRVIARINGGNHASAKLAERLGMRHEASHLSSLRFKGAWADLEIYAILAEEWRLRRS</sequence>
<comment type="caution">
    <text evidence="2">The sequence shown here is derived from an EMBL/GenBank/DDBJ whole genome shotgun (WGS) entry which is preliminary data.</text>
</comment>
<dbReference type="InterPro" id="IPR000182">
    <property type="entry name" value="GNAT_dom"/>
</dbReference>
<dbReference type="InterPro" id="IPR051531">
    <property type="entry name" value="N-acetyltransferase"/>
</dbReference>
<name>A0ABU1J7B4_9MICC</name>
<evidence type="ECO:0000259" key="1">
    <source>
        <dbReference type="PROSITE" id="PS51186"/>
    </source>
</evidence>
<feature type="domain" description="N-acetyltransferase" evidence="1">
    <location>
        <begin position="14"/>
        <end position="182"/>
    </location>
</feature>
<organism evidence="2 3">
    <name type="scientific">Arthrobacter russicus</name>
    <dbReference type="NCBI Taxonomy" id="172040"/>
    <lineage>
        <taxon>Bacteria</taxon>
        <taxon>Bacillati</taxon>
        <taxon>Actinomycetota</taxon>
        <taxon>Actinomycetes</taxon>
        <taxon>Micrococcales</taxon>
        <taxon>Micrococcaceae</taxon>
        <taxon>Arthrobacter</taxon>
    </lineage>
</organism>
<dbReference type="RefSeq" id="WP_309795906.1">
    <property type="nucleotide sequence ID" value="NZ_JAVDQF010000001.1"/>
</dbReference>
<proteinExistence type="predicted"/>
<dbReference type="CDD" id="cd04301">
    <property type="entry name" value="NAT_SF"/>
    <property type="match status" value="1"/>
</dbReference>
<dbReference type="EMBL" id="JAVDQF010000001">
    <property type="protein sequence ID" value="MDR6268308.1"/>
    <property type="molecule type" value="Genomic_DNA"/>
</dbReference>
<evidence type="ECO:0000313" key="3">
    <source>
        <dbReference type="Proteomes" id="UP001185069"/>
    </source>
</evidence>
<evidence type="ECO:0000313" key="2">
    <source>
        <dbReference type="EMBL" id="MDR6268308.1"/>
    </source>
</evidence>
<gene>
    <name evidence="2" type="ORF">JOE69_000546</name>
</gene>
<dbReference type="Gene3D" id="3.40.630.30">
    <property type="match status" value="1"/>
</dbReference>
<keyword evidence="3" id="KW-1185">Reference proteome</keyword>
<reference evidence="2 3" key="1">
    <citation type="submission" date="2023-07" db="EMBL/GenBank/DDBJ databases">
        <title>Sequencing the genomes of 1000 actinobacteria strains.</title>
        <authorList>
            <person name="Klenk H.-P."/>
        </authorList>
    </citation>
    <scope>NUCLEOTIDE SEQUENCE [LARGE SCALE GENOMIC DNA]</scope>
    <source>
        <strain evidence="2 3">DSM 14555</strain>
    </source>
</reference>
<accession>A0ABU1J7B4</accession>
<dbReference type="SUPFAM" id="SSF55729">
    <property type="entry name" value="Acyl-CoA N-acyltransferases (Nat)"/>
    <property type="match status" value="1"/>
</dbReference>
<dbReference type="PANTHER" id="PTHR43792">
    <property type="entry name" value="GNAT FAMILY, PUTATIVE (AFU_ORTHOLOGUE AFUA_3G00765)-RELATED-RELATED"/>
    <property type="match status" value="1"/>
</dbReference>
<dbReference type="Proteomes" id="UP001185069">
    <property type="component" value="Unassembled WGS sequence"/>
</dbReference>
<protein>
    <submittedName>
        <fullName evidence="2">RimJ/RimL family protein N-acetyltransferase</fullName>
    </submittedName>
</protein>
<dbReference type="InterPro" id="IPR016181">
    <property type="entry name" value="Acyl_CoA_acyltransferase"/>
</dbReference>
<dbReference type="Pfam" id="PF13302">
    <property type="entry name" value="Acetyltransf_3"/>
    <property type="match status" value="1"/>
</dbReference>
<dbReference type="PROSITE" id="PS51186">
    <property type="entry name" value="GNAT"/>
    <property type="match status" value="1"/>
</dbReference>
<dbReference type="PANTHER" id="PTHR43792:SF1">
    <property type="entry name" value="N-ACETYLTRANSFERASE DOMAIN-CONTAINING PROTEIN"/>
    <property type="match status" value="1"/>
</dbReference>